<name>A0A0F9ML49_9ZZZZ</name>
<dbReference type="SUPFAM" id="SSF53335">
    <property type="entry name" value="S-adenosyl-L-methionine-dependent methyltransferases"/>
    <property type="match status" value="1"/>
</dbReference>
<accession>A0A0F9ML49</accession>
<gene>
    <name evidence="2" type="ORF">LCGC14_1077370</name>
</gene>
<sequence length="562" mass="64478">MDFQYYPTPKSLARFAIEQFTDRNPSRILEPSAGRGELAQALKDSFPHHRMTIDCVELDLDNQSILRDKGMSVVGHDFLQYSGGPIYSHILMNPPFNQGDSHVLHAWDLLVDGEIVAIINAETLKNPYTRKRQLLARVIENHGYAEFKKGAFTCTDTKRKTDVEIAVVYLRKESDFNLEFLEKLQKDRAKEEHEEYVPNNDLALNDQFIANRVITFNCAVEAMNESIKLQIRADHYANMLGVSLAGEAGMHQPAKTHRTMYNKAYSGLKEAAWTSILRSTLVLERLGSAAQKRLQSEFEKITELAFTESNVYGFLEGLILQQGDLQTEMACDVFDQFSKYYPGNRVYYCGWKSNAKHRVNAFRLKMNRFILPGAKSDWYENSMIFNSICWEDERRFQDFDKVFAMLDGKTEQSIYGLVKLFREEGNFRRLVLGERLASDYFEVRFYPGQATFHLFPTNKAVLERLNRVVGKHRAWLPDEPVSEQSGFWQQYESAEKVNRKIKMTAHEEWCLKHGTDKGQAEASEKLRKQIEDGLLTAGITFDPDLAIERDDAGALPYSGVAA</sequence>
<feature type="domain" description="DUF4942" evidence="1">
    <location>
        <begin position="268"/>
        <end position="474"/>
    </location>
</feature>
<dbReference type="Pfam" id="PF13708">
    <property type="entry name" value="DUF4942"/>
    <property type="match status" value="1"/>
</dbReference>
<dbReference type="InterPro" id="IPR029063">
    <property type="entry name" value="SAM-dependent_MTases_sf"/>
</dbReference>
<protein>
    <recommendedName>
        <fullName evidence="1">DUF4942 domain-containing protein</fullName>
    </recommendedName>
</protein>
<dbReference type="AlphaFoldDB" id="A0A0F9ML49"/>
<dbReference type="EMBL" id="LAZR01004693">
    <property type="protein sequence ID" value="KKN06424.1"/>
    <property type="molecule type" value="Genomic_DNA"/>
</dbReference>
<evidence type="ECO:0000259" key="1">
    <source>
        <dbReference type="Pfam" id="PF13708"/>
    </source>
</evidence>
<evidence type="ECO:0000313" key="2">
    <source>
        <dbReference type="EMBL" id="KKN06424.1"/>
    </source>
</evidence>
<organism evidence="2">
    <name type="scientific">marine sediment metagenome</name>
    <dbReference type="NCBI Taxonomy" id="412755"/>
    <lineage>
        <taxon>unclassified sequences</taxon>
        <taxon>metagenomes</taxon>
        <taxon>ecological metagenomes</taxon>
    </lineage>
</organism>
<dbReference type="Gene3D" id="3.40.50.150">
    <property type="entry name" value="Vaccinia Virus protein VP39"/>
    <property type="match status" value="1"/>
</dbReference>
<comment type="caution">
    <text evidence="2">The sequence shown here is derived from an EMBL/GenBank/DDBJ whole genome shotgun (WGS) entry which is preliminary data.</text>
</comment>
<dbReference type="InterPro" id="IPR031339">
    <property type="entry name" value="DUF4942"/>
</dbReference>
<reference evidence="2" key="1">
    <citation type="journal article" date="2015" name="Nature">
        <title>Complex archaea that bridge the gap between prokaryotes and eukaryotes.</title>
        <authorList>
            <person name="Spang A."/>
            <person name="Saw J.H."/>
            <person name="Jorgensen S.L."/>
            <person name="Zaremba-Niedzwiedzka K."/>
            <person name="Martijn J."/>
            <person name="Lind A.E."/>
            <person name="van Eijk R."/>
            <person name="Schleper C."/>
            <person name="Guy L."/>
            <person name="Ettema T.J."/>
        </authorList>
    </citation>
    <scope>NUCLEOTIDE SEQUENCE</scope>
</reference>
<proteinExistence type="predicted"/>